<evidence type="ECO:0000256" key="9">
    <source>
        <dbReference type="ARBA" id="ARBA00023136"/>
    </source>
</evidence>
<evidence type="ECO:0000256" key="4">
    <source>
        <dbReference type="ARBA" id="ARBA00022469"/>
    </source>
</evidence>
<evidence type="ECO:0000256" key="13">
    <source>
        <dbReference type="SAM" id="Phobius"/>
    </source>
</evidence>
<dbReference type="GO" id="GO:0009539">
    <property type="term" value="C:photosystem II reaction center"/>
    <property type="evidence" value="ECO:0007669"/>
    <property type="project" value="InterPro"/>
</dbReference>
<dbReference type="Pfam" id="PF01737">
    <property type="entry name" value="Ycf9"/>
    <property type="match status" value="1"/>
</dbReference>
<dbReference type="Proteomes" id="UP000525078">
    <property type="component" value="Unassembled WGS sequence"/>
</dbReference>
<keyword evidence="7 13" id="KW-1133">Transmembrane helix</keyword>
<dbReference type="InterPro" id="IPR036512">
    <property type="entry name" value="PSII_PsbZ_sf"/>
</dbReference>
<keyword evidence="4 12" id="KW-0674">Reaction center</keyword>
<dbReference type="SUPFAM" id="SSF161055">
    <property type="entry name" value="PsbZ-like"/>
    <property type="match status" value="1"/>
</dbReference>
<keyword evidence="9 13" id="KW-0472">Membrane</keyword>
<evidence type="ECO:0000256" key="1">
    <source>
        <dbReference type="ARBA" id="ARBA00004141"/>
    </source>
</evidence>
<feature type="transmembrane region" description="Helical" evidence="13">
    <location>
        <begin position="7"/>
        <end position="27"/>
    </location>
</feature>
<reference evidence="14 15" key="1">
    <citation type="journal article" date="2020" name="bioRxiv">
        <title>Sequence and annotation of 42 cannabis genomes reveals extensive copy number variation in cannabinoid synthesis and pathogen resistance genes.</title>
        <authorList>
            <person name="Mckernan K.J."/>
            <person name="Helbert Y."/>
            <person name="Kane L.T."/>
            <person name="Ebling H."/>
            <person name="Zhang L."/>
            <person name="Liu B."/>
            <person name="Eaton Z."/>
            <person name="Mclaughlin S."/>
            <person name="Kingan S."/>
            <person name="Baybayan P."/>
            <person name="Concepcion G."/>
            <person name="Jordan M."/>
            <person name="Riva A."/>
            <person name="Barbazuk W."/>
            <person name="Harkins T."/>
        </authorList>
    </citation>
    <scope>NUCLEOTIDE SEQUENCE [LARGE SCALE GENOMIC DNA]</scope>
    <source>
        <strain evidence="15">cv. Jamaican Lion 4</strain>
        <tissue evidence="14">Leaf</tissue>
    </source>
</reference>
<comment type="subcellular location">
    <subcellularLocation>
        <location evidence="1">Membrane</location>
        <topology evidence="1">Multi-pass membrane protein</topology>
    </subcellularLocation>
</comment>
<evidence type="ECO:0000256" key="3">
    <source>
        <dbReference type="ARBA" id="ARBA00021665"/>
    </source>
</evidence>
<gene>
    <name evidence="14" type="ORF">F8388_007954</name>
</gene>
<keyword evidence="8 12" id="KW-0793">Thylakoid</keyword>
<keyword evidence="10 12" id="KW-0604">Photosystem II</keyword>
<evidence type="ECO:0000256" key="5">
    <source>
        <dbReference type="ARBA" id="ARBA00022531"/>
    </source>
</evidence>
<dbReference type="AlphaFoldDB" id="A0A7J6FTU2"/>
<evidence type="ECO:0000256" key="2">
    <source>
        <dbReference type="ARBA" id="ARBA00008367"/>
    </source>
</evidence>
<dbReference type="EMBL" id="JAATIP010000098">
    <property type="protein sequence ID" value="KAF4374048.1"/>
    <property type="molecule type" value="Genomic_DNA"/>
</dbReference>
<keyword evidence="5 12" id="KW-0602">Photosynthesis</keyword>
<sequence>MIIVFQLTVFALIVTSSILLISVPVVFDSPNNWSDTVMANWSKRLLGKNLSKIMGKLSRLKHYLKGFSRKKFGDFARNYQLAKDDYITAQICIASSPIDITFYVEEQASKELFATTHKRYANYMQQLSKITWLHYGDDNSKFFYASINKRKEANRITTYMVDGVWLSRFDWPPNLEDWLIGLEGSRNNVVVNIKSAVVIAITYIVWCNKNNYAFERYCEPATVLSKKIK</sequence>
<evidence type="ECO:0000256" key="12">
    <source>
        <dbReference type="RuleBase" id="RU003472"/>
    </source>
</evidence>
<dbReference type="Gene3D" id="1.10.287.740">
    <property type="entry name" value="Photosystem II PsbZ, reaction centre"/>
    <property type="match status" value="1"/>
</dbReference>
<accession>A0A7J6FTU2</accession>
<keyword evidence="6 12" id="KW-0812">Transmembrane</keyword>
<dbReference type="PANTHER" id="PTHR34971">
    <property type="entry name" value="PHOTOSYSTEM II REACTION CENTER PROTEIN Z"/>
    <property type="match status" value="1"/>
</dbReference>
<evidence type="ECO:0000256" key="11">
    <source>
        <dbReference type="ARBA" id="ARBA00038734"/>
    </source>
</evidence>
<comment type="function">
    <text evidence="12">Controls the interaction of photosystem II (PSII) cores with the light-harvesting antenna, regulates electron flow through the 2 photosystem reaction centers. PSII is a light-driven water plastoquinone oxidoreductase, using light energy to abstract electrons from H(2)O, generating a proton gradient subsequently used for ATP formation.</text>
</comment>
<dbReference type="GO" id="GO:0009535">
    <property type="term" value="C:chloroplast thylakoid membrane"/>
    <property type="evidence" value="ECO:0007669"/>
    <property type="project" value="TreeGrafter"/>
</dbReference>
<comment type="caution">
    <text evidence="14">The sequence shown here is derived from an EMBL/GenBank/DDBJ whole genome shotgun (WGS) entry which is preliminary data.</text>
</comment>
<evidence type="ECO:0000256" key="8">
    <source>
        <dbReference type="ARBA" id="ARBA00023078"/>
    </source>
</evidence>
<protein>
    <recommendedName>
        <fullName evidence="3 12">Photosystem II reaction center protein Z</fullName>
    </recommendedName>
</protein>
<evidence type="ECO:0000256" key="7">
    <source>
        <dbReference type="ARBA" id="ARBA00022989"/>
    </source>
</evidence>
<organism evidence="14 15">
    <name type="scientific">Cannabis sativa</name>
    <name type="common">Hemp</name>
    <name type="synonym">Marijuana</name>
    <dbReference type="NCBI Taxonomy" id="3483"/>
    <lineage>
        <taxon>Eukaryota</taxon>
        <taxon>Viridiplantae</taxon>
        <taxon>Streptophyta</taxon>
        <taxon>Embryophyta</taxon>
        <taxon>Tracheophyta</taxon>
        <taxon>Spermatophyta</taxon>
        <taxon>Magnoliopsida</taxon>
        <taxon>eudicotyledons</taxon>
        <taxon>Gunneridae</taxon>
        <taxon>Pentapetalae</taxon>
        <taxon>rosids</taxon>
        <taxon>fabids</taxon>
        <taxon>Rosales</taxon>
        <taxon>Cannabaceae</taxon>
        <taxon>Cannabis</taxon>
    </lineage>
</organism>
<evidence type="ECO:0000313" key="15">
    <source>
        <dbReference type="Proteomes" id="UP000525078"/>
    </source>
</evidence>
<dbReference type="PANTHER" id="PTHR34971:SF2">
    <property type="entry name" value="PHOTOSYSTEM II REACTION CENTER PROTEIN Z"/>
    <property type="match status" value="1"/>
</dbReference>
<dbReference type="InterPro" id="IPR002644">
    <property type="entry name" value="PSII_PsbZ"/>
</dbReference>
<comment type="similarity">
    <text evidence="2 12">Belongs to the PsbZ family.</text>
</comment>
<dbReference type="GO" id="GO:0042549">
    <property type="term" value="P:photosystem II stabilization"/>
    <property type="evidence" value="ECO:0007669"/>
    <property type="project" value="InterPro"/>
</dbReference>
<comment type="subunit">
    <text evidence="11">PSII is composed of 1 copy each of membrane proteins PsbA, PsbB, PsbC, PsbD, PsbE, PsbF, PsbH, PsbI, PsbJ, PsbK, PsbL, PsbM, PsbT, PsbY, PsbZ, Psb30/Ycf12, at least 3 peripheral proteins of the oxygen-evolving complex and a large number of cofactors. It forms dimeric complexes.</text>
</comment>
<dbReference type="GO" id="GO:0015979">
    <property type="term" value="P:photosynthesis"/>
    <property type="evidence" value="ECO:0007669"/>
    <property type="project" value="UniProtKB-KW"/>
</dbReference>
<evidence type="ECO:0000256" key="6">
    <source>
        <dbReference type="ARBA" id="ARBA00022692"/>
    </source>
</evidence>
<evidence type="ECO:0000313" key="14">
    <source>
        <dbReference type="EMBL" id="KAF4374048.1"/>
    </source>
</evidence>
<name>A0A7J6FTU2_CANSA</name>
<proteinExistence type="inferred from homology"/>
<evidence type="ECO:0000256" key="10">
    <source>
        <dbReference type="ARBA" id="ARBA00023276"/>
    </source>
</evidence>